<accession>A0A8B6G2R0</accession>
<comment type="caution">
    <text evidence="3">The sequence shown here is derived from an EMBL/GenBank/DDBJ whole genome shotgun (WGS) entry which is preliminary data.</text>
</comment>
<reference evidence="3" key="1">
    <citation type="submission" date="2018-11" db="EMBL/GenBank/DDBJ databases">
        <authorList>
            <person name="Alioto T."/>
            <person name="Alioto T."/>
        </authorList>
    </citation>
    <scope>NUCLEOTIDE SEQUENCE</scope>
</reference>
<feature type="region of interest" description="Disordered" evidence="1">
    <location>
        <begin position="59"/>
        <end position="96"/>
    </location>
</feature>
<evidence type="ECO:0000256" key="2">
    <source>
        <dbReference type="SAM" id="SignalP"/>
    </source>
</evidence>
<evidence type="ECO:0000313" key="4">
    <source>
        <dbReference type="Proteomes" id="UP000596742"/>
    </source>
</evidence>
<name>A0A8B6G2R0_MYTGA</name>
<keyword evidence="2" id="KW-0732">Signal</keyword>
<dbReference type="Proteomes" id="UP000596742">
    <property type="component" value="Unassembled WGS sequence"/>
</dbReference>
<protein>
    <submittedName>
        <fullName evidence="3">Uncharacterized protein</fullName>
    </submittedName>
</protein>
<sequence length="96" mass="10832">MTITMVFSFLPCTSMCVTGQTGSGKTRFVYRLLRHVKDMYADEPPEAILYCYGIHQSAIRGNGKDDSRHRVSRGPTFDGDDPRIHRRQTSPPDRAG</sequence>
<gene>
    <name evidence="3" type="ORF">MGAL_10B018940</name>
</gene>
<proteinExistence type="predicted"/>
<feature type="signal peptide" evidence="2">
    <location>
        <begin position="1"/>
        <end position="19"/>
    </location>
</feature>
<evidence type="ECO:0000313" key="3">
    <source>
        <dbReference type="EMBL" id="VDI57819.1"/>
    </source>
</evidence>
<feature type="chain" id="PRO_5033043732" evidence="2">
    <location>
        <begin position="20"/>
        <end position="96"/>
    </location>
</feature>
<dbReference type="AlphaFoldDB" id="A0A8B6G2R0"/>
<evidence type="ECO:0000256" key="1">
    <source>
        <dbReference type="SAM" id="MobiDB-lite"/>
    </source>
</evidence>
<organism evidence="3 4">
    <name type="scientific">Mytilus galloprovincialis</name>
    <name type="common">Mediterranean mussel</name>
    <dbReference type="NCBI Taxonomy" id="29158"/>
    <lineage>
        <taxon>Eukaryota</taxon>
        <taxon>Metazoa</taxon>
        <taxon>Spiralia</taxon>
        <taxon>Lophotrochozoa</taxon>
        <taxon>Mollusca</taxon>
        <taxon>Bivalvia</taxon>
        <taxon>Autobranchia</taxon>
        <taxon>Pteriomorphia</taxon>
        <taxon>Mytilida</taxon>
        <taxon>Mytiloidea</taxon>
        <taxon>Mytilidae</taxon>
        <taxon>Mytilinae</taxon>
        <taxon>Mytilus</taxon>
    </lineage>
</organism>
<keyword evidence="4" id="KW-1185">Reference proteome</keyword>
<dbReference type="EMBL" id="UYJE01007772">
    <property type="protein sequence ID" value="VDI57819.1"/>
    <property type="molecule type" value="Genomic_DNA"/>
</dbReference>